<dbReference type="PRINTS" id="PR01218">
    <property type="entry name" value="PSTLEXTENSIN"/>
</dbReference>
<feature type="compositionally biased region" description="Low complexity" evidence="1">
    <location>
        <begin position="240"/>
        <end position="252"/>
    </location>
</feature>
<feature type="region of interest" description="Disordered" evidence="1">
    <location>
        <begin position="169"/>
        <end position="267"/>
    </location>
</feature>
<dbReference type="Proteomes" id="UP000283509">
    <property type="component" value="Unassembled WGS sequence"/>
</dbReference>
<organism evidence="2 3">
    <name type="scientific">Penaeus vannamei</name>
    <name type="common">Whiteleg shrimp</name>
    <name type="synonym">Litopenaeus vannamei</name>
    <dbReference type="NCBI Taxonomy" id="6689"/>
    <lineage>
        <taxon>Eukaryota</taxon>
        <taxon>Metazoa</taxon>
        <taxon>Ecdysozoa</taxon>
        <taxon>Arthropoda</taxon>
        <taxon>Crustacea</taxon>
        <taxon>Multicrustacea</taxon>
        <taxon>Malacostraca</taxon>
        <taxon>Eumalacostraca</taxon>
        <taxon>Eucarida</taxon>
        <taxon>Decapoda</taxon>
        <taxon>Dendrobranchiata</taxon>
        <taxon>Penaeoidea</taxon>
        <taxon>Penaeidae</taxon>
        <taxon>Penaeus</taxon>
    </lineage>
</organism>
<evidence type="ECO:0000313" key="3">
    <source>
        <dbReference type="Proteomes" id="UP000283509"/>
    </source>
</evidence>
<gene>
    <name evidence="2" type="ORF">C7M84_023447</name>
</gene>
<feature type="region of interest" description="Disordered" evidence="1">
    <location>
        <begin position="1"/>
        <end position="31"/>
    </location>
</feature>
<reference evidence="2 3" key="1">
    <citation type="submission" date="2018-04" db="EMBL/GenBank/DDBJ databases">
        <authorList>
            <person name="Zhang X."/>
            <person name="Yuan J."/>
            <person name="Li F."/>
            <person name="Xiang J."/>
        </authorList>
    </citation>
    <scope>NUCLEOTIDE SEQUENCE [LARGE SCALE GENOMIC DNA]</scope>
    <source>
        <tissue evidence="2">Muscle</tissue>
    </source>
</reference>
<dbReference type="AlphaFoldDB" id="A0A423U3S0"/>
<feature type="compositionally biased region" description="Pro residues" evidence="1">
    <location>
        <begin position="335"/>
        <end position="402"/>
    </location>
</feature>
<keyword evidence="3" id="KW-1185">Reference proteome</keyword>
<dbReference type="InterPro" id="IPR003882">
    <property type="entry name" value="Pistil_extensin"/>
</dbReference>
<evidence type="ECO:0000313" key="2">
    <source>
        <dbReference type="EMBL" id="ROT83353.1"/>
    </source>
</evidence>
<name>A0A423U3S0_PENVA</name>
<reference evidence="2 3" key="2">
    <citation type="submission" date="2019-01" db="EMBL/GenBank/DDBJ databases">
        <title>The decoding of complex shrimp genome reveals the adaptation for benthos swimmer, frequently molting mechanism and breeding impact on genome.</title>
        <authorList>
            <person name="Sun Y."/>
            <person name="Gao Y."/>
            <person name="Yu Y."/>
        </authorList>
    </citation>
    <scope>NUCLEOTIDE SEQUENCE [LARGE SCALE GENOMIC DNA]</scope>
    <source>
        <tissue evidence="2">Muscle</tissue>
    </source>
</reference>
<evidence type="ECO:0000256" key="1">
    <source>
        <dbReference type="SAM" id="MobiDB-lite"/>
    </source>
</evidence>
<feature type="compositionally biased region" description="Pro residues" evidence="1">
    <location>
        <begin position="169"/>
        <end position="193"/>
    </location>
</feature>
<proteinExistence type="predicted"/>
<sequence>MVQQATRAPALPVASEPSSPPRPRSSSRAWTTTARPVMLRSRSYRLMIVSIIWGGRIGFYSTSHPPSPPLIPLPLSLPSPLSPLPLSLPSPPLTTSLPPSLSTLPPLTPLTTSLLSPPLTFPLTLTPHHLPPFPLIPLPSPLPPPTPSFPFPHFLPPFPLTLSFPLPPSPPHSPPFPPPSFPSPPPPHSPPLLPSLAHPSFPPPSLPLPSPLPSPPHSSLPLSPSSPTPSSPPPSPLPSLPSLTPSNPLTTPHSPPHPHTHINNSCSVEVGVDVPEIPNVSEVGRRGPVVEAVGVEVAARGGAVGAHHARAVDVEPVLARRQACGEGELEQFLPLLPPPLSPSPSPPPPLLPTPSPPPSPPSPFPLLPSPSPSSPPSPTPPPKPLPSSLSPPSPPPLPPPPRLTVHSPRHVHGVPLRLLQEIQGAGDAVGTALGVGRQLAGGVEAVLEGRRGGGGC</sequence>
<feature type="compositionally biased region" description="Pro residues" evidence="1">
    <location>
        <begin position="200"/>
        <end position="239"/>
    </location>
</feature>
<comment type="caution">
    <text evidence="2">The sequence shown here is derived from an EMBL/GenBank/DDBJ whole genome shotgun (WGS) entry which is preliminary data.</text>
</comment>
<accession>A0A423U3S0</accession>
<dbReference type="EMBL" id="QCYY01000697">
    <property type="protein sequence ID" value="ROT83353.1"/>
    <property type="molecule type" value="Genomic_DNA"/>
</dbReference>
<feature type="region of interest" description="Disordered" evidence="1">
    <location>
        <begin position="332"/>
        <end position="408"/>
    </location>
</feature>
<protein>
    <submittedName>
        <fullName evidence="2">Uncharacterized protein</fullName>
    </submittedName>
</protein>